<dbReference type="InterPro" id="IPR046342">
    <property type="entry name" value="CBS_dom_sf"/>
</dbReference>
<sequence length="160" mass="17728">MRLAELMSHPVVTVEMDDRLHLVKEIFDHTRFHHLVVLDEGKLAGVLSDRDLFKAMSPYLGTAAESRRDRATLDKRVHQIMSRPAITLERSATVAHAVALFHHHKISCIPVVEPDGGLCGIVSWRDLLPALLQCGPLQRNEASAQDDGALVQVIELSATD</sequence>
<dbReference type="Gene3D" id="3.10.580.10">
    <property type="entry name" value="CBS-domain"/>
    <property type="match status" value="1"/>
</dbReference>
<accession>A0ABP9FF75</accession>
<feature type="domain" description="CBS" evidence="3">
    <location>
        <begin position="81"/>
        <end position="137"/>
    </location>
</feature>
<dbReference type="InterPro" id="IPR000644">
    <property type="entry name" value="CBS_dom"/>
</dbReference>
<dbReference type="PANTHER" id="PTHR43080:SF2">
    <property type="entry name" value="CBS DOMAIN-CONTAINING PROTEIN"/>
    <property type="match status" value="1"/>
</dbReference>
<feature type="domain" description="CBS" evidence="3">
    <location>
        <begin position="7"/>
        <end position="65"/>
    </location>
</feature>
<organism evidence="4 5">
    <name type="scientific">Ferrimonas pelagia</name>
    <dbReference type="NCBI Taxonomy" id="1177826"/>
    <lineage>
        <taxon>Bacteria</taxon>
        <taxon>Pseudomonadati</taxon>
        <taxon>Pseudomonadota</taxon>
        <taxon>Gammaproteobacteria</taxon>
        <taxon>Alteromonadales</taxon>
        <taxon>Ferrimonadaceae</taxon>
        <taxon>Ferrimonas</taxon>
    </lineage>
</organism>
<keyword evidence="1 2" id="KW-0129">CBS domain</keyword>
<gene>
    <name evidence="4" type="ORF">GCM10023333_32150</name>
</gene>
<evidence type="ECO:0000313" key="4">
    <source>
        <dbReference type="EMBL" id="GAA4896480.1"/>
    </source>
</evidence>
<dbReference type="Proteomes" id="UP001499988">
    <property type="component" value="Unassembled WGS sequence"/>
</dbReference>
<keyword evidence="5" id="KW-1185">Reference proteome</keyword>
<dbReference type="PROSITE" id="PS51371">
    <property type="entry name" value="CBS"/>
    <property type="match status" value="2"/>
</dbReference>
<proteinExistence type="predicted"/>
<dbReference type="InterPro" id="IPR051257">
    <property type="entry name" value="Diverse_CBS-Domain"/>
</dbReference>
<comment type="caution">
    <text evidence="4">The sequence shown here is derived from an EMBL/GenBank/DDBJ whole genome shotgun (WGS) entry which is preliminary data.</text>
</comment>
<reference evidence="5" key="1">
    <citation type="journal article" date="2019" name="Int. J. Syst. Evol. Microbiol.">
        <title>The Global Catalogue of Microorganisms (GCM) 10K type strain sequencing project: providing services to taxonomists for standard genome sequencing and annotation.</title>
        <authorList>
            <consortium name="The Broad Institute Genomics Platform"/>
            <consortium name="The Broad Institute Genome Sequencing Center for Infectious Disease"/>
            <person name="Wu L."/>
            <person name="Ma J."/>
        </authorList>
    </citation>
    <scope>NUCLEOTIDE SEQUENCE [LARGE SCALE GENOMIC DNA]</scope>
    <source>
        <strain evidence="5">JCM 18401</strain>
    </source>
</reference>
<dbReference type="Pfam" id="PF00571">
    <property type="entry name" value="CBS"/>
    <property type="match status" value="2"/>
</dbReference>
<dbReference type="SUPFAM" id="SSF54631">
    <property type="entry name" value="CBS-domain pair"/>
    <property type="match status" value="1"/>
</dbReference>
<dbReference type="RefSeq" id="WP_345336473.1">
    <property type="nucleotide sequence ID" value="NZ_BAABJZ010000097.1"/>
</dbReference>
<dbReference type="SMART" id="SM00116">
    <property type="entry name" value="CBS"/>
    <property type="match status" value="2"/>
</dbReference>
<dbReference type="PANTHER" id="PTHR43080">
    <property type="entry name" value="CBS DOMAIN-CONTAINING PROTEIN CBSX3, MITOCHONDRIAL"/>
    <property type="match status" value="1"/>
</dbReference>
<protein>
    <submittedName>
        <fullName evidence="4">CBS domain-containing protein</fullName>
    </submittedName>
</protein>
<evidence type="ECO:0000313" key="5">
    <source>
        <dbReference type="Proteomes" id="UP001499988"/>
    </source>
</evidence>
<name>A0ABP9FF75_9GAMM</name>
<dbReference type="CDD" id="cd04584">
    <property type="entry name" value="CBS_pair_AcuB_like"/>
    <property type="match status" value="1"/>
</dbReference>
<evidence type="ECO:0000256" key="2">
    <source>
        <dbReference type="PROSITE-ProRule" id="PRU00703"/>
    </source>
</evidence>
<evidence type="ECO:0000256" key="1">
    <source>
        <dbReference type="ARBA" id="ARBA00023122"/>
    </source>
</evidence>
<dbReference type="EMBL" id="BAABJZ010000097">
    <property type="protein sequence ID" value="GAA4896480.1"/>
    <property type="molecule type" value="Genomic_DNA"/>
</dbReference>
<evidence type="ECO:0000259" key="3">
    <source>
        <dbReference type="PROSITE" id="PS51371"/>
    </source>
</evidence>